<dbReference type="SUPFAM" id="SSF51735">
    <property type="entry name" value="NAD(P)-binding Rossmann-fold domains"/>
    <property type="match status" value="1"/>
</dbReference>
<keyword evidence="2" id="KW-0521">NADP</keyword>
<feature type="domain" description="NmrA-like" evidence="3">
    <location>
        <begin position="4"/>
        <end position="241"/>
    </location>
</feature>
<dbReference type="InterPro" id="IPR008030">
    <property type="entry name" value="NmrA-like"/>
</dbReference>
<evidence type="ECO:0000256" key="1">
    <source>
        <dbReference type="ARBA" id="ARBA00006328"/>
    </source>
</evidence>
<gene>
    <name evidence="4" type="ORF">DAPK24_007370</name>
</gene>
<dbReference type="GO" id="GO:0005634">
    <property type="term" value="C:nucleus"/>
    <property type="evidence" value="ECO:0007669"/>
    <property type="project" value="TreeGrafter"/>
</dbReference>
<evidence type="ECO:0000313" key="4">
    <source>
        <dbReference type="EMBL" id="GMM44162.1"/>
    </source>
</evidence>
<comment type="similarity">
    <text evidence="1">Belongs to the NmrA-type oxidoreductase family.</text>
</comment>
<dbReference type="Gene3D" id="3.40.50.720">
    <property type="entry name" value="NAD(P)-binding Rossmann-like Domain"/>
    <property type="match status" value="1"/>
</dbReference>
<dbReference type="Proteomes" id="UP001378960">
    <property type="component" value="Unassembled WGS sequence"/>
</dbReference>
<protein>
    <recommendedName>
        <fullName evidence="3">NmrA-like domain-containing protein</fullName>
    </recommendedName>
</protein>
<dbReference type="PANTHER" id="PTHR42748">
    <property type="entry name" value="NITROGEN METABOLITE REPRESSION PROTEIN NMRA FAMILY MEMBER"/>
    <property type="match status" value="1"/>
</dbReference>
<keyword evidence="5" id="KW-1185">Reference proteome</keyword>
<sequence>MKAVIFGSTGNVSKPLATKLAKDGVETVLITRSANKADKIKAFGAIPVVGDINDGEFLLNTLKGADSVFVLSAIPFTMSNIVKESNKQMEYIAETILQSKVPNVVYLSSIGAHRPGIGGLEFHYYNEQILKNKLNGVLNSLTFVRPAKFYSNLLVNLNDAKKGTVYSFLDIEKVHSYVSLDDMADIISEIMEHSPTDKLKVINIESERITIPQICELFAKVFNNPELKWEYSPVENTVNAMVEFGLKRDSVDAIFESLAPPLHDEFHEDFFHGKTEIVKGNRTVEDYIKNELKPIYDAI</sequence>
<proteinExistence type="inferred from homology"/>
<dbReference type="AlphaFoldDB" id="A0AAV5QYU5"/>
<dbReference type="PANTHER" id="PTHR42748:SF8">
    <property type="entry name" value="NMRA-LIKE FAMILY PROTEIN (AFU_ORTHOLOGUE AFUA_8G01860)"/>
    <property type="match status" value="1"/>
</dbReference>
<dbReference type="InterPro" id="IPR036291">
    <property type="entry name" value="NAD(P)-bd_dom_sf"/>
</dbReference>
<evidence type="ECO:0000313" key="5">
    <source>
        <dbReference type="Proteomes" id="UP001378960"/>
    </source>
</evidence>
<accession>A0AAV5QYU5</accession>
<name>A0AAV5QYU5_PICKL</name>
<dbReference type="Pfam" id="PF05368">
    <property type="entry name" value="NmrA"/>
    <property type="match status" value="1"/>
</dbReference>
<dbReference type="EMBL" id="BTGB01000001">
    <property type="protein sequence ID" value="GMM44162.1"/>
    <property type="molecule type" value="Genomic_DNA"/>
</dbReference>
<evidence type="ECO:0000256" key="2">
    <source>
        <dbReference type="ARBA" id="ARBA00022857"/>
    </source>
</evidence>
<comment type="caution">
    <text evidence="4">The sequence shown here is derived from an EMBL/GenBank/DDBJ whole genome shotgun (WGS) entry which is preliminary data.</text>
</comment>
<organism evidence="4 5">
    <name type="scientific">Pichia kluyveri</name>
    <name type="common">Yeast</name>
    <dbReference type="NCBI Taxonomy" id="36015"/>
    <lineage>
        <taxon>Eukaryota</taxon>
        <taxon>Fungi</taxon>
        <taxon>Dikarya</taxon>
        <taxon>Ascomycota</taxon>
        <taxon>Saccharomycotina</taxon>
        <taxon>Pichiomycetes</taxon>
        <taxon>Pichiales</taxon>
        <taxon>Pichiaceae</taxon>
        <taxon>Pichia</taxon>
    </lineage>
</organism>
<evidence type="ECO:0000259" key="3">
    <source>
        <dbReference type="Pfam" id="PF05368"/>
    </source>
</evidence>
<reference evidence="4 5" key="1">
    <citation type="journal article" date="2023" name="Elife">
        <title>Identification of key yeast species and microbe-microbe interactions impacting larval growth of Drosophila in the wild.</title>
        <authorList>
            <person name="Mure A."/>
            <person name="Sugiura Y."/>
            <person name="Maeda R."/>
            <person name="Honda K."/>
            <person name="Sakurai N."/>
            <person name="Takahashi Y."/>
            <person name="Watada M."/>
            <person name="Katoh T."/>
            <person name="Gotoh A."/>
            <person name="Gotoh Y."/>
            <person name="Taniguchi I."/>
            <person name="Nakamura K."/>
            <person name="Hayashi T."/>
            <person name="Katayama T."/>
            <person name="Uemura T."/>
            <person name="Hattori Y."/>
        </authorList>
    </citation>
    <scope>NUCLEOTIDE SEQUENCE [LARGE SCALE GENOMIC DNA]</scope>
    <source>
        <strain evidence="4 5">PK-24</strain>
    </source>
</reference>
<dbReference type="Gene3D" id="3.90.25.10">
    <property type="entry name" value="UDP-galactose 4-epimerase, domain 1"/>
    <property type="match status" value="1"/>
</dbReference>
<dbReference type="InterPro" id="IPR051164">
    <property type="entry name" value="NmrA-like_oxidored"/>
</dbReference>